<keyword evidence="2" id="KW-1185">Reference proteome</keyword>
<gene>
    <name evidence="1" type="ORF">BDN70DRAFT_902234</name>
</gene>
<organism evidence="1 2">
    <name type="scientific">Pholiota conissans</name>
    <dbReference type="NCBI Taxonomy" id="109636"/>
    <lineage>
        <taxon>Eukaryota</taxon>
        <taxon>Fungi</taxon>
        <taxon>Dikarya</taxon>
        <taxon>Basidiomycota</taxon>
        <taxon>Agaricomycotina</taxon>
        <taxon>Agaricomycetes</taxon>
        <taxon>Agaricomycetidae</taxon>
        <taxon>Agaricales</taxon>
        <taxon>Agaricineae</taxon>
        <taxon>Strophariaceae</taxon>
        <taxon>Pholiota</taxon>
    </lineage>
</organism>
<reference evidence="1" key="1">
    <citation type="submission" date="2020-11" db="EMBL/GenBank/DDBJ databases">
        <authorList>
            <consortium name="DOE Joint Genome Institute"/>
            <person name="Ahrendt S."/>
            <person name="Riley R."/>
            <person name="Andreopoulos W."/>
            <person name="Labutti K."/>
            <person name="Pangilinan J."/>
            <person name="Ruiz-Duenas F.J."/>
            <person name="Barrasa J.M."/>
            <person name="Sanchez-Garcia M."/>
            <person name="Camarero S."/>
            <person name="Miyauchi S."/>
            <person name="Serrano A."/>
            <person name="Linde D."/>
            <person name="Babiker R."/>
            <person name="Drula E."/>
            <person name="Ayuso-Fernandez I."/>
            <person name="Pacheco R."/>
            <person name="Padilla G."/>
            <person name="Ferreira P."/>
            <person name="Barriuso J."/>
            <person name="Kellner H."/>
            <person name="Castanera R."/>
            <person name="Alfaro M."/>
            <person name="Ramirez L."/>
            <person name="Pisabarro A.G."/>
            <person name="Kuo A."/>
            <person name="Tritt A."/>
            <person name="Lipzen A."/>
            <person name="He G."/>
            <person name="Yan M."/>
            <person name="Ng V."/>
            <person name="Cullen D."/>
            <person name="Martin F."/>
            <person name="Rosso M.-N."/>
            <person name="Henrissat B."/>
            <person name="Hibbett D."/>
            <person name="Martinez A.T."/>
            <person name="Grigoriev I.V."/>
        </authorList>
    </citation>
    <scope>NUCLEOTIDE SEQUENCE</scope>
    <source>
        <strain evidence="1">CIRM-BRFM 674</strain>
    </source>
</reference>
<evidence type="ECO:0000313" key="1">
    <source>
        <dbReference type="EMBL" id="KAF9470280.1"/>
    </source>
</evidence>
<proteinExistence type="predicted"/>
<evidence type="ECO:0000313" key="2">
    <source>
        <dbReference type="Proteomes" id="UP000807469"/>
    </source>
</evidence>
<name>A0A9P5YKG4_9AGAR</name>
<protein>
    <submittedName>
        <fullName evidence="1">Uncharacterized protein</fullName>
    </submittedName>
</protein>
<dbReference type="EMBL" id="MU156097">
    <property type="protein sequence ID" value="KAF9470280.1"/>
    <property type="molecule type" value="Genomic_DNA"/>
</dbReference>
<accession>A0A9P5YKG4</accession>
<comment type="caution">
    <text evidence="1">The sequence shown here is derived from an EMBL/GenBank/DDBJ whole genome shotgun (WGS) entry which is preliminary data.</text>
</comment>
<dbReference type="AlphaFoldDB" id="A0A9P5YKG4"/>
<dbReference type="Proteomes" id="UP000807469">
    <property type="component" value="Unassembled WGS sequence"/>
</dbReference>
<sequence>MAVPLTPTPTLPDHDMDVTYNDLESASSSSSLPPNELEGVVEFGAKEMDNLEVLGEEIDDEVIPETPPKAVISAPLRSSDSELLARANIFLKCYNMNRIPEIPQSPPMSPTQANLLYDSSILQVLPAPRRNVNLRPFWQSECTRISALLSAMETKLGQTEYQLYLANKEIARLKEFGGDTLLALAEIARQRAFMEKMGALLTQGRSDLIEDTDTLVS</sequence>